<dbReference type="InterPro" id="IPR002178">
    <property type="entry name" value="PTS_EIIA_type-2_dom"/>
</dbReference>
<dbReference type="Pfam" id="PF00359">
    <property type="entry name" value="PTS_EIIA_2"/>
    <property type="match status" value="1"/>
</dbReference>
<sequence length="157" mass="17373">MEGLSSYISEDLVMIHMNAGDEFTCIDQLGNLLYTKGFVKDTYTQAVKDREKIYPTGLSTSGVGVAIPHTDAIHVNKPAVAIGTLEKPVLFHLMGDDEQKVEVQLLFQLAINEPSEQLQMLQSLVGLFANEELLRSLQQAKNPSSLIALIRKELSEE</sequence>
<organism evidence="2 3">
    <name type="scientific">Sinanaerobacter chloroacetimidivorans</name>
    <dbReference type="NCBI Taxonomy" id="2818044"/>
    <lineage>
        <taxon>Bacteria</taxon>
        <taxon>Bacillati</taxon>
        <taxon>Bacillota</taxon>
        <taxon>Clostridia</taxon>
        <taxon>Peptostreptococcales</taxon>
        <taxon>Anaerovoracaceae</taxon>
        <taxon>Sinanaerobacter</taxon>
    </lineage>
</organism>
<reference evidence="2" key="2">
    <citation type="submission" date="2021-04" db="EMBL/GenBank/DDBJ databases">
        <authorList>
            <person name="Liu J."/>
        </authorList>
    </citation>
    <scope>NUCLEOTIDE SEQUENCE</scope>
    <source>
        <strain evidence="2">BAD-6</strain>
    </source>
</reference>
<dbReference type="PANTHER" id="PTHR47738:SF3">
    <property type="entry name" value="PHOSPHOTRANSFERASE SYSTEM MANNITOL_FRUCTOSE-SPECIFIC IIA DOMAIN CONTAINING PROTEIN"/>
    <property type="match status" value="1"/>
</dbReference>
<evidence type="ECO:0000313" key="3">
    <source>
        <dbReference type="Proteomes" id="UP000675664"/>
    </source>
</evidence>
<dbReference type="RefSeq" id="WP_227020667.1">
    <property type="nucleotide sequence ID" value="NZ_JAGSND010000036.1"/>
</dbReference>
<name>A0A8J7W7K4_9FIRM</name>
<reference evidence="2" key="1">
    <citation type="submission" date="2021-04" db="EMBL/GenBank/DDBJ databases">
        <title>Sinoanaerobacter chloroacetimidivorans sp. nov., an obligate anaerobic bacterium isolated from anaerobic sludge.</title>
        <authorList>
            <person name="Bao Y."/>
        </authorList>
    </citation>
    <scope>NUCLEOTIDE SEQUENCE</scope>
    <source>
        <strain evidence="2">BAD-6</strain>
    </source>
</reference>
<dbReference type="InterPro" id="IPR051541">
    <property type="entry name" value="PTS_SugarTrans_NitroReg"/>
</dbReference>
<keyword evidence="2" id="KW-0762">Sugar transport</keyword>
<gene>
    <name evidence="2" type="ORF">KCX82_22195</name>
</gene>
<dbReference type="Proteomes" id="UP000675664">
    <property type="component" value="Unassembled WGS sequence"/>
</dbReference>
<dbReference type="Gene3D" id="3.40.930.10">
    <property type="entry name" value="Mannitol-specific EII, Chain A"/>
    <property type="match status" value="1"/>
</dbReference>
<dbReference type="EMBL" id="JAGSND010000036">
    <property type="protein sequence ID" value="MBR0600585.1"/>
    <property type="molecule type" value="Genomic_DNA"/>
</dbReference>
<dbReference type="InterPro" id="IPR016152">
    <property type="entry name" value="PTrfase/Anion_transptr"/>
</dbReference>
<dbReference type="PROSITE" id="PS51094">
    <property type="entry name" value="PTS_EIIA_TYPE_2"/>
    <property type="match status" value="1"/>
</dbReference>
<proteinExistence type="predicted"/>
<dbReference type="PANTHER" id="PTHR47738">
    <property type="entry name" value="PTS SYSTEM FRUCTOSE-LIKE EIIA COMPONENT-RELATED"/>
    <property type="match status" value="1"/>
</dbReference>
<evidence type="ECO:0000313" key="2">
    <source>
        <dbReference type="EMBL" id="MBR0600585.1"/>
    </source>
</evidence>
<dbReference type="AlphaFoldDB" id="A0A8J7W7K4"/>
<feature type="domain" description="PTS EIIA type-2" evidence="1">
    <location>
        <begin position="6"/>
        <end position="153"/>
    </location>
</feature>
<dbReference type="CDD" id="cd00211">
    <property type="entry name" value="PTS_IIA_fru"/>
    <property type="match status" value="1"/>
</dbReference>
<keyword evidence="3" id="KW-1185">Reference proteome</keyword>
<dbReference type="SUPFAM" id="SSF55804">
    <property type="entry name" value="Phoshotransferase/anion transport protein"/>
    <property type="match status" value="1"/>
</dbReference>
<accession>A0A8J7W7K4</accession>
<comment type="caution">
    <text evidence="2">The sequence shown here is derived from an EMBL/GenBank/DDBJ whole genome shotgun (WGS) entry which is preliminary data.</text>
</comment>
<keyword evidence="2" id="KW-0813">Transport</keyword>
<evidence type="ECO:0000259" key="1">
    <source>
        <dbReference type="PROSITE" id="PS51094"/>
    </source>
</evidence>
<protein>
    <submittedName>
        <fullName evidence="2">PTS sugar transporter subunit IIA</fullName>
    </submittedName>
</protein>